<evidence type="ECO:0000313" key="4">
    <source>
        <dbReference type="EMBL" id="SEW11934.1"/>
    </source>
</evidence>
<evidence type="ECO:0000313" key="6">
    <source>
        <dbReference type="Proteomes" id="UP000182125"/>
    </source>
</evidence>
<dbReference type="GeneID" id="60595754"/>
<dbReference type="OrthoDB" id="102382at2157"/>
<evidence type="ECO:0008006" key="8">
    <source>
        <dbReference type="Google" id="ProtNLM"/>
    </source>
</evidence>
<keyword evidence="7" id="KW-1185">Reference proteome</keyword>
<feature type="transmembrane region" description="Helical" evidence="1">
    <location>
        <begin position="75"/>
        <end position="95"/>
    </location>
</feature>
<dbReference type="EMBL" id="CP015105">
    <property type="protein sequence ID" value="ASJ11891.1"/>
    <property type="molecule type" value="Genomic_DNA"/>
</dbReference>
<accession>A0A0Q2M1G2</accession>
<dbReference type="EMBL" id="FOIW01000002">
    <property type="protein sequence ID" value="SEW11934.1"/>
    <property type="molecule type" value="Genomic_DNA"/>
</dbReference>
<feature type="transmembrane region" description="Helical" evidence="1">
    <location>
        <begin position="50"/>
        <end position="68"/>
    </location>
</feature>
<dbReference type="PATRIC" id="fig|277988.4.peg.2085"/>
<evidence type="ECO:0000313" key="7">
    <source>
        <dbReference type="Proteomes" id="UP000250136"/>
    </source>
</evidence>
<protein>
    <recommendedName>
        <fullName evidence="8">MARVEL domain-containing protein</fullName>
    </recommendedName>
</protein>
<dbReference type="Proteomes" id="UP000051862">
    <property type="component" value="Unassembled WGS sequence"/>
</dbReference>
<gene>
    <name evidence="2" type="ORF">A3L14_02865</name>
    <name evidence="3" type="ORF">AMR53_09905</name>
    <name evidence="4" type="ORF">SAMN05216170_1705</name>
</gene>
<proteinExistence type="predicted"/>
<keyword evidence="1" id="KW-0812">Transmembrane</keyword>
<dbReference type="STRING" id="277988.SAMN05216170_1705"/>
<evidence type="ECO:0000256" key="1">
    <source>
        <dbReference type="SAM" id="Phobius"/>
    </source>
</evidence>
<sequence length="148" mass="16755">MRTISIVRGSLLAVAVLLILLGLTFVIDYQLNKDNQYFKDLDTVEITYGVATYFLITSVIFLLFGMFYKENMNPAVDLVVTFFLALAAYAGYILAVTGTGKDFPSCGCYERPELIRYLGSLLFLMSLAALMLVWINFALKTFWKRVSR</sequence>
<organism evidence="3 5">
    <name type="scientific">Thermococcus thioreducens</name>
    <dbReference type="NCBI Taxonomy" id="277988"/>
    <lineage>
        <taxon>Archaea</taxon>
        <taxon>Methanobacteriati</taxon>
        <taxon>Methanobacteriota</taxon>
        <taxon>Thermococci</taxon>
        <taxon>Thermococcales</taxon>
        <taxon>Thermococcaceae</taxon>
        <taxon>Thermococcus</taxon>
    </lineage>
</organism>
<dbReference type="KEGG" id="ttd:A3L14_02865"/>
<keyword evidence="1" id="KW-0472">Membrane</keyword>
<reference evidence="4 6" key="3">
    <citation type="submission" date="2016-10" db="EMBL/GenBank/DDBJ databases">
        <authorList>
            <person name="de Groot N.N."/>
        </authorList>
    </citation>
    <scope>NUCLEOTIDE SEQUENCE [LARGE SCALE GENOMIC DNA]</scope>
    <source>
        <strain evidence="4 6">OGL-20</strain>
    </source>
</reference>
<keyword evidence="1" id="KW-1133">Transmembrane helix</keyword>
<evidence type="ECO:0000313" key="5">
    <source>
        <dbReference type="Proteomes" id="UP000051862"/>
    </source>
</evidence>
<dbReference type="Proteomes" id="UP000250136">
    <property type="component" value="Chromosome"/>
</dbReference>
<dbReference type="Proteomes" id="UP000182125">
    <property type="component" value="Unassembled WGS sequence"/>
</dbReference>
<reference evidence="2 7" key="2">
    <citation type="submission" date="2016-04" db="EMBL/GenBank/DDBJ databases">
        <title>Complete genome sequence of Thermococcus thioreducens type strain OGL-20P.</title>
        <authorList>
            <person name="Oger P.M."/>
        </authorList>
    </citation>
    <scope>NUCLEOTIDE SEQUENCE [LARGE SCALE GENOMIC DNA]</scope>
    <source>
        <strain evidence="2 7">OGL-20P</strain>
    </source>
</reference>
<dbReference type="AlphaFoldDB" id="A0A0Q2M1G2"/>
<feature type="transmembrane region" description="Helical" evidence="1">
    <location>
        <begin position="115"/>
        <end position="139"/>
    </location>
</feature>
<reference evidence="3 5" key="1">
    <citation type="submission" date="2015-08" db="EMBL/GenBank/DDBJ databases">
        <title>Thermococcus thioreducens DSM 14981 genome sequencing.</title>
        <authorList>
            <person name="Hong S.-J."/>
            <person name="Kim M.-C."/>
            <person name="Shin J.-H."/>
        </authorList>
    </citation>
    <scope>NUCLEOTIDE SEQUENCE [LARGE SCALE GENOMIC DNA]</scope>
    <source>
        <strain evidence="3 5">DSM 14981</strain>
    </source>
</reference>
<dbReference type="RefSeq" id="WP_055430103.1">
    <property type="nucleotide sequence ID" value="NZ_CP015105.1"/>
</dbReference>
<evidence type="ECO:0000313" key="2">
    <source>
        <dbReference type="EMBL" id="ASJ11891.1"/>
    </source>
</evidence>
<dbReference type="EMBL" id="LIXN01000018">
    <property type="protein sequence ID" value="KQH81698.1"/>
    <property type="molecule type" value="Genomic_DNA"/>
</dbReference>
<name>A0A0Q2M1G2_9EURY</name>
<evidence type="ECO:0000313" key="3">
    <source>
        <dbReference type="EMBL" id="KQH81698.1"/>
    </source>
</evidence>